<dbReference type="SMART" id="SM00554">
    <property type="entry name" value="FAS1"/>
    <property type="match status" value="2"/>
</dbReference>
<dbReference type="SUPFAM" id="SSF47954">
    <property type="entry name" value="Cyclin-like"/>
    <property type="match status" value="2"/>
</dbReference>
<dbReference type="GO" id="GO:0000329">
    <property type="term" value="C:fungal-type vacuole membrane"/>
    <property type="evidence" value="ECO:0007669"/>
    <property type="project" value="TreeGrafter"/>
</dbReference>
<keyword evidence="5" id="KW-1185">Reference proteome</keyword>
<dbReference type="CDD" id="cd20524">
    <property type="entry name" value="CYCLIN_CCNH_rpt1"/>
    <property type="match status" value="1"/>
</dbReference>
<dbReference type="InterPro" id="IPR050904">
    <property type="entry name" value="Adhesion/Biosynth-related"/>
</dbReference>
<dbReference type="OrthoDB" id="286301at2759"/>
<dbReference type="PROSITE" id="PS50213">
    <property type="entry name" value="FAS1"/>
    <property type="match status" value="2"/>
</dbReference>
<gene>
    <name evidence="4" type="ORF">BKA55DRAFT_663543</name>
</gene>
<dbReference type="InterPro" id="IPR031658">
    <property type="entry name" value="Cyclin_C_2"/>
</dbReference>
<proteinExistence type="predicted"/>
<accession>A0A9P9K9E3</accession>
<evidence type="ECO:0000256" key="1">
    <source>
        <dbReference type="ARBA" id="ARBA00023127"/>
    </source>
</evidence>
<dbReference type="Pfam" id="PF02469">
    <property type="entry name" value="Fasciclin"/>
    <property type="match status" value="2"/>
</dbReference>
<evidence type="ECO:0000259" key="3">
    <source>
        <dbReference type="PROSITE" id="PS50213"/>
    </source>
</evidence>
<evidence type="ECO:0000313" key="4">
    <source>
        <dbReference type="EMBL" id="KAH7254232.1"/>
    </source>
</evidence>
<dbReference type="EMBL" id="JAGMUX010000007">
    <property type="protein sequence ID" value="KAH7254232.1"/>
    <property type="molecule type" value="Genomic_DNA"/>
</dbReference>
<feature type="domain" description="FAS1" evidence="3">
    <location>
        <begin position="626"/>
        <end position="753"/>
    </location>
</feature>
<comment type="caution">
    <text evidence="4">The sequence shown here is derived from an EMBL/GenBank/DDBJ whole genome shotgun (WGS) entry which is preliminary data.</text>
</comment>
<dbReference type="Pfam" id="PF16899">
    <property type="entry name" value="Cyclin_C_2"/>
    <property type="match status" value="1"/>
</dbReference>
<dbReference type="SUPFAM" id="SSF82153">
    <property type="entry name" value="FAS1 domain"/>
    <property type="match status" value="2"/>
</dbReference>
<dbReference type="InterPro" id="IPR036378">
    <property type="entry name" value="FAS1_dom_sf"/>
</dbReference>
<dbReference type="GO" id="GO:0016236">
    <property type="term" value="P:macroautophagy"/>
    <property type="evidence" value="ECO:0007669"/>
    <property type="project" value="TreeGrafter"/>
</dbReference>
<dbReference type="GeneID" id="70227617"/>
<sequence>MATEDERYRQSSQYRLWSFTPANLQELRAKTNSLAREQIAPRLATDPPPDFLTPDEEIRLVKFFTVELIRAAQFCELPTEIRATAAIFLRRFYVTNSVMTYPATDLLKTSLFFGCKAEGFFYKLNAFSEKFPNTTGEQILAGEFLLCQGIRFAFDVRHPFRALEGAILELRRRLPDEETRINKAHARARDILKFSPLVTDAYFHYAPSQIMMAALSMVDHGLLDTLIPTPGQGGNASQESAFANMRDKILGAVDNCRKMLEEEPPERMTEYWGTSKGALHHPMKQLECNASSAESLAASSIELSVTRFGCLQRLEPLQQTGFSQGQYEESYSVVTIANGISRIVQLNSRLSHGFPGFRHTASHDRASTLHLVSDQEPWRGLSSTSSFWPLMTRELLVYVIDSLLSLVSRRLVLGEALPIGQDDAARANGVLSSLFLEEFLSCVFPPCFGFLIIKMKLQSLVTLALSGYATAQSRPNLTAALESENSTLSELSGLLRAQPSLLRDLGRLRNVTILAPSNDAIKDLLNDTAVARMVDNDPSSVAAILQYHVLNGTYYASNISDTPAFVPTLLNNATYANVTGGQRVEALAMGDTVSFYSGFRQQSNVTKADLNFTGGVIHIINKVLAVPKNLSDTAIAANLSAVAGALTESKLATNLTNEKNITVFAPSNSAFANIGSILSNLSESDLEGILKYHVVNNTLGYSSTLKNGSLTTSEGEKLNIVIHNGTVFVNEAKVIVPDVLIANGVVHVIDAVLNPDKPSATANPTASTQEAAFSGASSVSDIPFTSGVPENTAEATGLSPSTSTEGAAQATAAIALGALFGGAALVMNF</sequence>
<reference evidence="4" key="1">
    <citation type="journal article" date="2021" name="Nat. Commun.">
        <title>Genetic determinants of endophytism in the Arabidopsis root mycobiome.</title>
        <authorList>
            <person name="Mesny F."/>
            <person name="Miyauchi S."/>
            <person name="Thiergart T."/>
            <person name="Pickel B."/>
            <person name="Atanasova L."/>
            <person name="Karlsson M."/>
            <person name="Huettel B."/>
            <person name="Barry K.W."/>
            <person name="Haridas S."/>
            <person name="Chen C."/>
            <person name="Bauer D."/>
            <person name="Andreopoulos W."/>
            <person name="Pangilinan J."/>
            <person name="LaButti K."/>
            <person name="Riley R."/>
            <person name="Lipzen A."/>
            <person name="Clum A."/>
            <person name="Drula E."/>
            <person name="Henrissat B."/>
            <person name="Kohler A."/>
            <person name="Grigoriev I.V."/>
            <person name="Martin F.M."/>
            <person name="Hacquard S."/>
        </authorList>
    </citation>
    <scope>NUCLEOTIDE SEQUENCE</scope>
    <source>
        <strain evidence="4">MPI-CAGE-AT-0023</strain>
    </source>
</reference>
<protein>
    <submittedName>
        <fullName evidence="4">FAS1 domain-containing protein</fullName>
    </submittedName>
</protein>
<evidence type="ECO:0000256" key="2">
    <source>
        <dbReference type="SAM" id="MobiDB-lite"/>
    </source>
</evidence>
<dbReference type="InterPro" id="IPR000782">
    <property type="entry name" value="FAS1_domain"/>
</dbReference>
<dbReference type="Gene3D" id="1.10.472.10">
    <property type="entry name" value="Cyclin-like"/>
    <property type="match status" value="2"/>
</dbReference>
<organism evidence="4 5">
    <name type="scientific">Fusarium redolens</name>
    <dbReference type="NCBI Taxonomy" id="48865"/>
    <lineage>
        <taxon>Eukaryota</taxon>
        <taxon>Fungi</taxon>
        <taxon>Dikarya</taxon>
        <taxon>Ascomycota</taxon>
        <taxon>Pezizomycotina</taxon>
        <taxon>Sordariomycetes</taxon>
        <taxon>Hypocreomycetidae</taxon>
        <taxon>Hypocreales</taxon>
        <taxon>Nectriaceae</taxon>
        <taxon>Fusarium</taxon>
        <taxon>Fusarium redolens species complex</taxon>
    </lineage>
</organism>
<dbReference type="CDD" id="cd20525">
    <property type="entry name" value="CYCLIN_CCNH_rpt2"/>
    <property type="match status" value="1"/>
</dbReference>
<dbReference type="PANTHER" id="PTHR10900:SF77">
    <property type="entry name" value="FI19380P1"/>
    <property type="match status" value="1"/>
</dbReference>
<feature type="domain" description="FAS1" evidence="3">
    <location>
        <begin position="475"/>
        <end position="624"/>
    </location>
</feature>
<dbReference type="Proteomes" id="UP000720189">
    <property type="component" value="Unassembled WGS sequence"/>
</dbReference>
<feature type="region of interest" description="Disordered" evidence="2">
    <location>
        <begin position="784"/>
        <end position="804"/>
    </location>
</feature>
<dbReference type="InterPro" id="IPR036915">
    <property type="entry name" value="Cyclin-like_sf"/>
</dbReference>
<dbReference type="PANTHER" id="PTHR10900">
    <property type="entry name" value="PERIOSTIN-RELATED"/>
    <property type="match status" value="1"/>
</dbReference>
<dbReference type="RefSeq" id="XP_046050479.1">
    <property type="nucleotide sequence ID" value="XM_046197663.1"/>
</dbReference>
<keyword evidence="1" id="KW-0195">Cyclin</keyword>
<evidence type="ECO:0000313" key="5">
    <source>
        <dbReference type="Proteomes" id="UP000720189"/>
    </source>
</evidence>
<name>A0A9P9K9E3_FUSRE</name>
<dbReference type="FunFam" id="2.30.180.10:FF:000032">
    <property type="entry name" value="Fasciclin domain-containing protein, putative"/>
    <property type="match status" value="1"/>
</dbReference>
<dbReference type="AlphaFoldDB" id="A0A9P9K9E3"/>
<dbReference type="Gene3D" id="2.30.180.10">
    <property type="entry name" value="FAS1 domain"/>
    <property type="match status" value="2"/>
</dbReference>